<evidence type="ECO:0000259" key="3">
    <source>
        <dbReference type="SMART" id="SM00322"/>
    </source>
</evidence>
<dbReference type="Gene3D" id="3.30.1370.10">
    <property type="entry name" value="K Homology domain, type 1"/>
    <property type="match status" value="1"/>
</dbReference>
<dbReference type="Proteomes" id="UP001161247">
    <property type="component" value="Chromosome 4"/>
</dbReference>
<feature type="domain" description="K Homology" evidence="3">
    <location>
        <begin position="144"/>
        <end position="244"/>
    </location>
</feature>
<proteinExistence type="predicted"/>
<dbReference type="InterPro" id="IPR004087">
    <property type="entry name" value="KH_dom"/>
</dbReference>
<accession>A0AAV1D0W5</accession>
<dbReference type="SMART" id="SM00322">
    <property type="entry name" value="KH"/>
    <property type="match status" value="1"/>
</dbReference>
<dbReference type="PANTHER" id="PTHR11208">
    <property type="entry name" value="RNA-BINDING PROTEIN RELATED"/>
    <property type="match status" value="1"/>
</dbReference>
<name>A0AAV1D0W5_OLDCO</name>
<evidence type="ECO:0000313" key="4">
    <source>
        <dbReference type="EMBL" id="CAI9101530.1"/>
    </source>
</evidence>
<dbReference type="GO" id="GO:0005634">
    <property type="term" value="C:nucleus"/>
    <property type="evidence" value="ECO:0007669"/>
    <property type="project" value="TreeGrafter"/>
</dbReference>
<feature type="compositionally biased region" description="Low complexity" evidence="2">
    <location>
        <begin position="273"/>
        <end position="285"/>
    </location>
</feature>
<sequence length="298" mass="33843">MVSGFMENRMAPGSYFQYSPSGIHGPLQRSSSMSDRERYLADLLAERRNLGPFMPILPICSKLLNQEIMRWSRMVSNQMLEHERMGHEHPFGSFGQQPHGGLMNMEAWNVMGAEENRLLQKLPPFPPSPLDWHGAPGSATTPVIKRIVRLDVPVDKFPNYNFVGRILGPRGNSLKRVEAMTECRIYIRGQGSVKDTVKEEKLKDKPGYEHLNEPLHILLEAEFPEDMIESRVDHAVAILEKLLKPVDESMDLYKKQQLRELAMLNGTLREESPIMSPSMSPSMSPFNSTGMKRAKTGR</sequence>
<evidence type="ECO:0000313" key="5">
    <source>
        <dbReference type="Proteomes" id="UP001161247"/>
    </source>
</evidence>
<dbReference type="InterPro" id="IPR055256">
    <property type="entry name" value="KH_1_KHDC4/BBP-like"/>
</dbReference>
<dbReference type="Pfam" id="PF16544">
    <property type="entry name" value="STAR_dimer"/>
    <property type="match status" value="1"/>
</dbReference>
<evidence type="ECO:0000256" key="2">
    <source>
        <dbReference type="SAM" id="MobiDB-lite"/>
    </source>
</evidence>
<dbReference type="Pfam" id="PF22675">
    <property type="entry name" value="KH-I_KHDC4-BBP"/>
    <property type="match status" value="1"/>
</dbReference>
<evidence type="ECO:0000256" key="1">
    <source>
        <dbReference type="ARBA" id="ARBA00022884"/>
    </source>
</evidence>
<dbReference type="PANTHER" id="PTHR11208:SF109">
    <property type="entry name" value="OS01G0886300 PROTEIN"/>
    <property type="match status" value="1"/>
</dbReference>
<organism evidence="4 5">
    <name type="scientific">Oldenlandia corymbosa var. corymbosa</name>
    <dbReference type="NCBI Taxonomy" id="529605"/>
    <lineage>
        <taxon>Eukaryota</taxon>
        <taxon>Viridiplantae</taxon>
        <taxon>Streptophyta</taxon>
        <taxon>Embryophyta</taxon>
        <taxon>Tracheophyta</taxon>
        <taxon>Spermatophyta</taxon>
        <taxon>Magnoliopsida</taxon>
        <taxon>eudicotyledons</taxon>
        <taxon>Gunneridae</taxon>
        <taxon>Pentapetalae</taxon>
        <taxon>asterids</taxon>
        <taxon>lamiids</taxon>
        <taxon>Gentianales</taxon>
        <taxon>Rubiaceae</taxon>
        <taxon>Rubioideae</taxon>
        <taxon>Spermacoceae</taxon>
        <taxon>Hedyotis-Oldenlandia complex</taxon>
        <taxon>Oldenlandia</taxon>
    </lineage>
</organism>
<dbReference type="EMBL" id="OX459121">
    <property type="protein sequence ID" value="CAI9101530.1"/>
    <property type="molecule type" value="Genomic_DNA"/>
</dbReference>
<dbReference type="InterPro" id="IPR045071">
    <property type="entry name" value="BBP-like"/>
</dbReference>
<dbReference type="SUPFAM" id="SSF54791">
    <property type="entry name" value="Eukaryotic type KH-domain (KH-domain type I)"/>
    <property type="match status" value="1"/>
</dbReference>
<dbReference type="AlphaFoldDB" id="A0AAV1D0W5"/>
<dbReference type="GO" id="GO:0048024">
    <property type="term" value="P:regulation of mRNA splicing, via spliceosome"/>
    <property type="evidence" value="ECO:0007669"/>
    <property type="project" value="TreeGrafter"/>
</dbReference>
<dbReference type="InterPro" id="IPR036612">
    <property type="entry name" value="KH_dom_type_1_sf"/>
</dbReference>
<keyword evidence="1" id="KW-0694">RNA-binding</keyword>
<dbReference type="GO" id="GO:0003729">
    <property type="term" value="F:mRNA binding"/>
    <property type="evidence" value="ECO:0007669"/>
    <property type="project" value="TreeGrafter"/>
</dbReference>
<protein>
    <submittedName>
        <fullName evidence="4">OLC1v1038874C1</fullName>
    </submittedName>
</protein>
<gene>
    <name evidence="4" type="ORF">OLC1_LOCUS11104</name>
</gene>
<feature type="region of interest" description="Disordered" evidence="2">
    <location>
        <begin position="271"/>
        <end position="298"/>
    </location>
</feature>
<reference evidence="4" key="1">
    <citation type="submission" date="2023-03" db="EMBL/GenBank/DDBJ databases">
        <authorList>
            <person name="Julca I."/>
        </authorList>
    </citation>
    <scope>NUCLEOTIDE SEQUENCE</scope>
</reference>
<dbReference type="InterPro" id="IPR032377">
    <property type="entry name" value="STAR_dimer"/>
</dbReference>
<keyword evidence="5" id="KW-1185">Reference proteome</keyword>